<dbReference type="EMBL" id="VCIA01000001">
    <property type="protein sequence ID" value="TMN21088.1"/>
    <property type="molecule type" value="Genomic_DNA"/>
</dbReference>
<dbReference type="Proteomes" id="UP000306980">
    <property type="component" value="Unassembled WGS sequence"/>
</dbReference>
<comment type="caution">
    <text evidence="2">The sequence shown here is derived from an EMBL/GenBank/DDBJ whole genome shotgun (WGS) entry which is preliminary data.</text>
</comment>
<dbReference type="PANTHER" id="PTHR39179">
    <property type="entry name" value="SPORE COAT PROTEIN I"/>
    <property type="match status" value="1"/>
</dbReference>
<dbReference type="AlphaFoldDB" id="A0A5S3QGV9"/>
<name>A0A5S3QGV9_9BACI</name>
<evidence type="ECO:0000259" key="1">
    <source>
        <dbReference type="Pfam" id="PF01636"/>
    </source>
</evidence>
<sequence>MLVQYIGKVVKWKVKQIENVVSSYGFAPYYIEKITSRLFRVNDGRYDYALKRSRLSDNTIALWENVYHQAHTLQLNNILPVYITETSQLYTRVDEAYYYMTPWTRNYSLNQQQQIHNTLRAISEIHEKTKQTQPVDTVAVKHKFSDYRSRCRELQDTLLDYVKLFEQNRFMSPLELQVCTHYHVLVNVLAELDTQIGYFMAELEENNTWNYSLCHGDLDLSHTLHHHHTYIINWEKVSYDNAATDLAIFLQDLAKHYDQSPENLAEMYSSYSYRNRLDDKEWHLLLIYLLDPFHYIKLVEQYIAKESRHTMIVQQKMLQHSFRQLQLGLDWSGRAKSDMIADPETTSDDS</sequence>
<dbReference type="InterPro" id="IPR047175">
    <property type="entry name" value="CotS-like"/>
</dbReference>
<organism evidence="2 3">
    <name type="scientific">Lentibacillus cibarius</name>
    <dbReference type="NCBI Taxonomy" id="2583219"/>
    <lineage>
        <taxon>Bacteria</taxon>
        <taxon>Bacillati</taxon>
        <taxon>Bacillota</taxon>
        <taxon>Bacilli</taxon>
        <taxon>Bacillales</taxon>
        <taxon>Bacillaceae</taxon>
        <taxon>Lentibacillus</taxon>
    </lineage>
</organism>
<protein>
    <recommendedName>
        <fullName evidence="1">Aminoglycoside phosphotransferase domain-containing protein</fullName>
    </recommendedName>
</protein>
<dbReference type="Pfam" id="PF01636">
    <property type="entry name" value="APH"/>
    <property type="match status" value="1"/>
</dbReference>
<dbReference type="OrthoDB" id="2379727at2"/>
<dbReference type="PANTHER" id="PTHR39179:SF3">
    <property type="entry name" value="COTS-RELATED PROTEIN"/>
    <property type="match status" value="1"/>
</dbReference>
<dbReference type="Gene3D" id="3.30.200.20">
    <property type="entry name" value="Phosphorylase Kinase, domain 1"/>
    <property type="match status" value="1"/>
</dbReference>
<dbReference type="InterPro" id="IPR002575">
    <property type="entry name" value="Aminoglycoside_PTrfase"/>
</dbReference>
<evidence type="ECO:0000313" key="3">
    <source>
        <dbReference type="Proteomes" id="UP000306980"/>
    </source>
</evidence>
<feature type="domain" description="Aminoglycoside phosphotransferase" evidence="1">
    <location>
        <begin position="37"/>
        <end position="265"/>
    </location>
</feature>
<accession>A0A5S3QGV9</accession>
<gene>
    <name evidence="2" type="ORF">FFL34_02425</name>
</gene>
<evidence type="ECO:0000313" key="2">
    <source>
        <dbReference type="EMBL" id="TMN21088.1"/>
    </source>
</evidence>
<proteinExistence type="predicted"/>
<dbReference type="SUPFAM" id="SSF56112">
    <property type="entry name" value="Protein kinase-like (PK-like)"/>
    <property type="match status" value="1"/>
</dbReference>
<dbReference type="Gene3D" id="3.90.1200.10">
    <property type="match status" value="1"/>
</dbReference>
<dbReference type="GO" id="GO:0042601">
    <property type="term" value="C:endospore-forming forespore"/>
    <property type="evidence" value="ECO:0007669"/>
    <property type="project" value="TreeGrafter"/>
</dbReference>
<reference evidence="2 3" key="1">
    <citation type="submission" date="2019-05" db="EMBL/GenBank/DDBJ databases">
        <title>Genomic analysis of Lentibacillus sp. NKC220-2.</title>
        <authorList>
            <person name="Oh Y.J."/>
        </authorList>
    </citation>
    <scope>NUCLEOTIDE SEQUENCE [LARGE SCALE GENOMIC DNA]</scope>
    <source>
        <strain evidence="2 3">NKC220-2</strain>
    </source>
</reference>
<dbReference type="InterPro" id="IPR011009">
    <property type="entry name" value="Kinase-like_dom_sf"/>
</dbReference>